<dbReference type="SUPFAM" id="SSF56925">
    <property type="entry name" value="OMPA-like"/>
    <property type="match status" value="1"/>
</dbReference>
<keyword evidence="1" id="KW-0378">Hydrolase</keyword>
<evidence type="ECO:0000313" key="5">
    <source>
        <dbReference type="Proteomes" id="UP000198866"/>
    </source>
</evidence>
<protein>
    <recommendedName>
        <fullName evidence="1">Lipid A deacylase</fullName>
        <ecNumber evidence="1">3.1.1.77</ecNumber>
    </recommendedName>
    <alternativeName>
        <fullName evidence="1">LPS 3-O-deacylase</fullName>
    </alternativeName>
    <alternativeName>
        <fullName evidence="1">Outer membrane enzyme</fullName>
    </alternativeName>
</protein>
<comment type="function">
    <text evidence="1">Has lipid A 3-O-deacylase activity. Hydrolyzes the ester bond at the 3 position of lipid A, a bioactive component of lipopolysaccharide (LPS), thereby releasing the primary fatty acyl moiety.</text>
</comment>
<evidence type="ECO:0000256" key="1">
    <source>
        <dbReference type="PIRNR" id="PIRNR029681"/>
    </source>
</evidence>
<dbReference type="GO" id="GO:0050528">
    <property type="term" value="F:acyloxyacyl hydrolase activity"/>
    <property type="evidence" value="ECO:0007669"/>
    <property type="project" value="UniProtKB-EC"/>
</dbReference>
<dbReference type="PIRSF" id="PIRSF029681">
    <property type="entry name" value="PagL"/>
    <property type="match status" value="1"/>
</dbReference>
<dbReference type="AlphaFoldDB" id="A0A1H6RWP2"/>
<dbReference type="RefSeq" id="WP_090863343.1">
    <property type="nucleotide sequence ID" value="NZ_FNYE01000002.1"/>
</dbReference>
<keyword evidence="1" id="KW-0998">Cell outer membrane</keyword>
<keyword evidence="5" id="KW-1185">Reference proteome</keyword>
<comment type="subunit">
    <text evidence="1">Homodimer.</text>
</comment>
<dbReference type="OrthoDB" id="5297282at2"/>
<keyword evidence="1" id="KW-0472">Membrane</keyword>
<dbReference type="STRING" id="667676.SAMN05192539_1002308"/>
<feature type="site" description="Critical for activity" evidence="2">
    <location>
        <position position="166"/>
    </location>
</feature>
<comment type="catalytic activity">
    <reaction evidence="1">
        <text>a 3-(acyloxy)acyl derivative of bacterial toxin + H2O = a 3-hydroxyacyl derivative of bacterial toxin + a fatty acid + H(+)</text>
        <dbReference type="Rhea" id="RHEA:12032"/>
        <dbReference type="ChEBI" id="CHEBI:15377"/>
        <dbReference type="ChEBI" id="CHEBI:15378"/>
        <dbReference type="ChEBI" id="CHEBI:28868"/>
        <dbReference type="ChEBI" id="CHEBI:136853"/>
        <dbReference type="ChEBI" id="CHEBI:140675"/>
        <dbReference type="EC" id="3.1.1.77"/>
    </reaction>
</comment>
<sequence>MEEKNKAWCGLVLRCAAAVAFLGVCESALADQLGMQIASGLGDHHVRKLDLGFVWDPNLTWWEIGGWHFALIGEAHAAWWHTDEGNVHNNIGEFGVTPIVRFIKGSGAFRPFVEAGVGVRVLTSPRISSTFSLGSAFQFADMVGAGAQFGSHQQYELGYRFQHVSNGGIKEPNPGINFHQVYVQYNF</sequence>
<feature type="chain" id="PRO_5011513747" description="Lipid A deacylase" evidence="3">
    <location>
        <begin position="31"/>
        <end position="187"/>
    </location>
</feature>
<feature type="signal peptide" evidence="3">
    <location>
        <begin position="1"/>
        <end position="30"/>
    </location>
</feature>
<evidence type="ECO:0000313" key="4">
    <source>
        <dbReference type="EMBL" id="SEI55612.1"/>
    </source>
</evidence>
<dbReference type="Gene3D" id="2.40.160.20">
    <property type="match status" value="1"/>
</dbReference>
<name>A0A1H6RWP2_9BURK</name>
<dbReference type="EC" id="3.1.1.77" evidence="1"/>
<comment type="subcellular location">
    <subcellularLocation>
        <location evidence="1">Cell outer membrane</location>
        <topology evidence="1">Multi-pass membrane protein</topology>
    </subcellularLocation>
</comment>
<keyword evidence="3" id="KW-0732">Signal</keyword>
<comment type="similarity">
    <text evidence="1">Belongs to the PagL family.</text>
</comment>
<dbReference type="GO" id="GO:0009279">
    <property type="term" value="C:cell outer membrane"/>
    <property type="evidence" value="ECO:0007669"/>
    <property type="project" value="UniProtKB-SubCell"/>
</dbReference>
<dbReference type="Proteomes" id="UP000198866">
    <property type="component" value="Unassembled WGS sequence"/>
</dbReference>
<accession>A0A1H6RWP2</accession>
<reference evidence="5" key="1">
    <citation type="submission" date="2016-10" db="EMBL/GenBank/DDBJ databases">
        <authorList>
            <person name="Varghese N."/>
            <person name="Submissions S."/>
        </authorList>
    </citation>
    <scope>NUCLEOTIDE SEQUENCE [LARGE SCALE GENOMIC DNA]</scope>
    <source>
        <strain evidence="5">LMG 26031</strain>
    </source>
</reference>
<evidence type="ECO:0000256" key="3">
    <source>
        <dbReference type="SAM" id="SignalP"/>
    </source>
</evidence>
<dbReference type="InterPro" id="IPR018550">
    <property type="entry name" value="Lipid-A_deacylase-rel"/>
</dbReference>
<gene>
    <name evidence="4" type="ORF">SAMN05192539_1002308</name>
</gene>
<dbReference type="Pfam" id="PF09411">
    <property type="entry name" value="PagL"/>
    <property type="match status" value="1"/>
</dbReference>
<evidence type="ECO:0000256" key="2">
    <source>
        <dbReference type="PIRSR" id="PIRSR029681-2"/>
    </source>
</evidence>
<proteinExistence type="inferred from homology"/>
<dbReference type="InterPro" id="IPR011250">
    <property type="entry name" value="OMP/PagP_B-barrel"/>
</dbReference>
<dbReference type="EMBL" id="FNYE01000002">
    <property type="protein sequence ID" value="SEI55612.1"/>
    <property type="molecule type" value="Genomic_DNA"/>
</dbReference>
<organism evidence="4 5">
    <name type="scientific">Paraburkholderia diazotrophica</name>
    <dbReference type="NCBI Taxonomy" id="667676"/>
    <lineage>
        <taxon>Bacteria</taxon>
        <taxon>Pseudomonadati</taxon>
        <taxon>Pseudomonadota</taxon>
        <taxon>Betaproteobacteria</taxon>
        <taxon>Burkholderiales</taxon>
        <taxon>Burkholderiaceae</taxon>
        <taxon>Paraburkholderia</taxon>
    </lineage>
</organism>